<feature type="transmembrane region" description="Helical" evidence="1">
    <location>
        <begin position="6"/>
        <end position="31"/>
    </location>
</feature>
<organism evidence="2 3">
    <name type="scientific">Cavenderia fasciculata</name>
    <name type="common">Slime mold</name>
    <name type="synonym">Dictyostelium fasciculatum</name>
    <dbReference type="NCBI Taxonomy" id="261658"/>
    <lineage>
        <taxon>Eukaryota</taxon>
        <taxon>Amoebozoa</taxon>
        <taxon>Evosea</taxon>
        <taxon>Eumycetozoa</taxon>
        <taxon>Dictyostelia</taxon>
        <taxon>Acytosteliales</taxon>
        <taxon>Cavenderiaceae</taxon>
        <taxon>Cavenderia</taxon>
    </lineage>
</organism>
<keyword evidence="1" id="KW-1133">Transmembrane helix</keyword>
<dbReference type="KEGG" id="dfa:DFA_03760"/>
<dbReference type="GeneID" id="14870438"/>
<dbReference type="RefSeq" id="XP_004357091.1">
    <property type="nucleotide sequence ID" value="XM_004357036.1"/>
</dbReference>
<dbReference type="EMBL" id="GL883018">
    <property type="protein sequence ID" value="EGG18268.1"/>
    <property type="molecule type" value="Genomic_DNA"/>
</dbReference>
<accession>F4Q0B7</accession>
<feature type="transmembrane region" description="Helical" evidence="1">
    <location>
        <begin position="129"/>
        <end position="149"/>
    </location>
</feature>
<proteinExistence type="predicted"/>
<evidence type="ECO:0000313" key="2">
    <source>
        <dbReference type="EMBL" id="EGG18268.1"/>
    </source>
</evidence>
<keyword evidence="1" id="KW-0812">Transmembrane</keyword>
<gene>
    <name evidence="2" type="ORF">DFA_03760</name>
</gene>
<evidence type="ECO:0008006" key="4">
    <source>
        <dbReference type="Google" id="ProtNLM"/>
    </source>
</evidence>
<feature type="transmembrane region" description="Helical" evidence="1">
    <location>
        <begin position="161"/>
        <end position="181"/>
    </location>
</feature>
<reference evidence="3" key="1">
    <citation type="journal article" date="2011" name="Genome Res.">
        <title>Phylogeny-wide analysis of social amoeba genomes highlights ancient origins for complex intercellular communication.</title>
        <authorList>
            <person name="Heidel A.J."/>
            <person name="Lawal H.M."/>
            <person name="Felder M."/>
            <person name="Schilde C."/>
            <person name="Helps N.R."/>
            <person name="Tunggal B."/>
            <person name="Rivero F."/>
            <person name="John U."/>
            <person name="Schleicher M."/>
            <person name="Eichinger L."/>
            <person name="Platzer M."/>
            <person name="Noegel A.A."/>
            <person name="Schaap P."/>
            <person name="Gloeckner G."/>
        </authorList>
    </citation>
    <scope>NUCLEOTIDE SEQUENCE [LARGE SCALE GENOMIC DNA]</scope>
    <source>
        <strain evidence="3">SH3</strain>
    </source>
</reference>
<dbReference type="Proteomes" id="UP000007797">
    <property type="component" value="Unassembled WGS sequence"/>
</dbReference>
<evidence type="ECO:0000313" key="3">
    <source>
        <dbReference type="Proteomes" id="UP000007797"/>
    </source>
</evidence>
<dbReference type="AlphaFoldDB" id="F4Q0B7"/>
<keyword evidence="1" id="KW-0472">Membrane</keyword>
<sequence length="261" mass="31267">MTKTSFCLNILLVFSIFNTLYLIMVAMLQFLTIDQTIIVRQYIGENLKQNNQEFRALLPTSDCLDYQELMDEYRNRTELDKLYSQELIFSSLELKITSKEKVKPNRDQKKRLECDQNANRSKFKHFTQLSLPITIFTPFDVIAHVVYIFMIRYPEETKFTIIQLSMQSIQFFFHFFSLYYYTTNIIPSIRNDFQNYPICFEKENNQYHTFCKGEIKGNLINFQNFELVKWDFSKMIIYQLILSSYLFISIIKSIISLILKN</sequence>
<feature type="transmembrane region" description="Helical" evidence="1">
    <location>
        <begin position="236"/>
        <end position="259"/>
    </location>
</feature>
<evidence type="ECO:0000256" key="1">
    <source>
        <dbReference type="SAM" id="Phobius"/>
    </source>
</evidence>
<protein>
    <recommendedName>
        <fullName evidence="4">Transmembrane protein</fullName>
    </recommendedName>
</protein>
<name>F4Q0B7_CACFS</name>
<keyword evidence="3" id="KW-1185">Reference proteome</keyword>